<dbReference type="SUPFAM" id="SSF48452">
    <property type="entry name" value="TPR-like"/>
    <property type="match status" value="1"/>
</dbReference>
<dbReference type="InterPro" id="IPR011990">
    <property type="entry name" value="TPR-like_helical_dom_sf"/>
</dbReference>
<proteinExistence type="predicted"/>
<name>A0A264VN28_PRORE</name>
<comment type="caution">
    <text evidence="1">The sequence shown here is derived from an EMBL/GenBank/DDBJ whole genome shotgun (WGS) entry which is preliminary data.</text>
</comment>
<dbReference type="Proteomes" id="UP000216001">
    <property type="component" value="Unassembled WGS sequence"/>
</dbReference>
<protein>
    <submittedName>
        <fullName evidence="1">Uncharacterized protein</fullName>
    </submittedName>
</protein>
<gene>
    <name evidence="1" type="ORF">CHI95_22540</name>
</gene>
<dbReference type="RefSeq" id="WP_036979307.1">
    <property type="nucleotide sequence ID" value="NZ_NOWC01000040.1"/>
</dbReference>
<sequence>MGIQPQLKTGEIYKKILASINAGDLLIPETELYQLLREARQIPLKAESLSIQGLLYIIWGKIDEGIRLNEEAINEDPYTPAIWLNYALAIGRRCKYKKQREILQRAIKYESPLSIKAALTNALQWPNAELVVLSMTLIEKLKIKITGIDYNDAMRMLIMIEDDNELAIAMSRVVECAMEVAEQNNIKYKSTYIDQFMDEDPCFICRIGEATAEEISDLNESLAISIVRNGLAGSPALAMFERGE</sequence>
<evidence type="ECO:0000313" key="1">
    <source>
        <dbReference type="EMBL" id="OZS72287.1"/>
    </source>
</evidence>
<evidence type="ECO:0000313" key="2">
    <source>
        <dbReference type="Proteomes" id="UP000216001"/>
    </source>
</evidence>
<organism evidence="1 2">
    <name type="scientific">Providencia rettgeri</name>
    <dbReference type="NCBI Taxonomy" id="587"/>
    <lineage>
        <taxon>Bacteria</taxon>
        <taxon>Pseudomonadati</taxon>
        <taxon>Pseudomonadota</taxon>
        <taxon>Gammaproteobacteria</taxon>
        <taxon>Enterobacterales</taxon>
        <taxon>Morganellaceae</taxon>
        <taxon>Providencia</taxon>
    </lineage>
</organism>
<reference evidence="1 2" key="1">
    <citation type="submission" date="2017-07" db="EMBL/GenBank/DDBJ databases">
        <title>blaIMP-27 on transferable plasmids in Proteus mirabilis and Providencia rettgeri.</title>
        <authorList>
            <person name="Potter R."/>
        </authorList>
    </citation>
    <scope>NUCLEOTIDE SEQUENCE [LARGE SCALE GENOMIC DNA]</scope>
    <source>
        <strain evidence="1 2">PR1</strain>
    </source>
</reference>
<accession>A0A264VN28</accession>
<dbReference type="Gene3D" id="1.25.40.10">
    <property type="entry name" value="Tetratricopeptide repeat domain"/>
    <property type="match status" value="1"/>
</dbReference>
<dbReference type="AlphaFoldDB" id="A0A264VN28"/>
<dbReference type="EMBL" id="NOWC01000040">
    <property type="protein sequence ID" value="OZS72287.1"/>
    <property type="molecule type" value="Genomic_DNA"/>
</dbReference>